<comment type="subcellular location">
    <subcellularLocation>
        <location evidence="1 12">Cell outer membrane</location>
        <topology evidence="1 12">Multi-pass membrane protein</topology>
    </subcellularLocation>
</comment>
<sequence length="866" mass="94052">MRTKLYCSVAFAALMIPAGAMAQSTGTVEAEEGEIVVTGSRGPVTIDGIQIPETPKARAVLTQELIERRAPGQTILDTINLIPGVSFTNSDAYGGSGGQIRIRGFDGNRIALTFDGIPLNDSGNYAIYSNQQLDPELIEQVNVNFGSADVDSPTAAASGGTVNYRSLIPTDELHAAAVYSRGTNDMNRAFVMLNTGQFTSFGTKAWLSASTQKYDQFRGPGTIYKQQYNGKIYQPIGNNGDFVAIAAHYNQNRSYFYSNPTFANIRTRVAGAGATIPTTGSAANPYTLDLSNNEYDYVFDDTSSTYRYDYACDLQSQPGGTGSQTDRNSCNNIYTTAFNPSNTGNVRLNSRFEVTDKLLFTLDGAFSFTRANGGGSALLAETDASATSANGTYAQQYAQTSGRLGAGIAPGVDINGDGDRSDFVRVYFPSNTRTRRYTAIAGLRYQINDDHLVRIAYTWDSARHRQTGEASLLTNEGRPQSPFSSLDDGTTPVLDAAGNVFQKRNRLSYAILHQVSAEYRGGFFDDTFKVALGVRAPFFRRNLNNYCYTIAGQSSDAYCTSQTAAQVAAFDTANNSVSLGAPYTRRIKTYNAVLPNVGFTFNATPAISMFGSYSKGLSLPRTDNLYGFDDVSISPVSAVDPEKTDSFDLGLRYTNRLIQAQVAGWYVRFKNRIISSQTLLDGNQTINVDRNVGDVKSHGVDASLAIKPVRWLSLYGFGSYTIARLQEDATDPLTGRVLVPTAGKFVVETPKWQYGGRAQLNLNPVSVGVQAKRTGDRWVTDVNDLKAAGYTLVDLDARLDLGFAGLDRTFLQLNVSNLLKERYFGNLSTVSNAFPYTQGTVTTNAGGPRLTFGAPRTFIGSIHFEF</sequence>
<evidence type="ECO:0000313" key="18">
    <source>
        <dbReference type="Proteomes" id="UP000763641"/>
    </source>
</evidence>
<evidence type="ECO:0000256" key="14">
    <source>
        <dbReference type="SAM" id="SignalP"/>
    </source>
</evidence>
<keyword evidence="7" id="KW-0408">Iron</keyword>
<accession>A0ABS2DBG1</accession>
<dbReference type="PROSITE" id="PS52016">
    <property type="entry name" value="TONB_DEPENDENT_REC_3"/>
    <property type="match status" value="1"/>
</dbReference>
<comment type="similarity">
    <text evidence="12 13">Belongs to the TonB-dependent receptor family.</text>
</comment>
<keyword evidence="3 12" id="KW-1134">Transmembrane beta strand</keyword>
<dbReference type="PANTHER" id="PTHR32552:SF89">
    <property type="entry name" value="CATECHOLATE SIDEROPHORE RECEPTOR FIU"/>
    <property type="match status" value="1"/>
</dbReference>
<keyword evidence="4" id="KW-0410">Iron transport</keyword>
<gene>
    <name evidence="17" type="ORF">ILT43_13435</name>
</gene>
<evidence type="ECO:0000256" key="7">
    <source>
        <dbReference type="ARBA" id="ARBA00023004"/>
    </source>
</evidence>
<evidence type="ECO:0000256" key="8">
    <source>
        <dbReference type="ARBA" id="ARBA00023065"/>
    </source>
</evidence>
<evidence type="ECO:0000256" key="12">
    <source>
        <dbReference type="PROSITE-ProRule" id="PRU01360"/>
    </source>
</evidence>
<keyword evidence="17" id="KW-0675">Receptor</keyword>
<dbReference type="InterPro" id="IPR012910">
    <property type="entry name" value="Plug_dom"/>
</dbReference>
<keyword evidence="2 12" id="KW-0813">Transport</keyword>
<dbReference type="Pfam" id="PF00593">
    <property type="entry name" value="TonB_dep_Rec_b-barrel"/>
    <property type="match status" value="1"/>
</dbReference>
<feature type="domain" description="TonB-dependent receptor-like beta-barrel" evidence="15">
    <location>
        <begin position="293"/>
        <end position="818"/>
    </location>
</feature>
<evidence type="ECO:0000313" key="17">
    <source>
        <dbReference type="EMBL" id="MBM6577381.1"/>
    </source>
</evidence>
<reference evidence="17 18" key="1">
    <citation type="submission" date="2020-12" db="EMBL/GenBank/DDBJ databases">
        <title>Sphingomonas sp.</title>
        <authorList>
            <person name="Kim M.K."/>
        </authorList>
    </citation>
    <scope>NUCLEOTIDE SEQUENCE [LARGE SCALE GENOMIC DNA]</scope>
    <source>
        <strain evidence="17 18">BT552</strain>
    </source>
</reference>
<feature type="chain" id="PRO_5047486496" evidence="14">
    <location>
        <begin position="23"/>
        <end position="866"/>
    </location>
</feature>
<keyword evidence="9 13" id="KW-0798">TonB box</keyword>
<dbReference type="SUPFAM" id="SSF56935">
    <property type="entry name" value="Porins"/>
    <property type="match status" value="2"/>
</dbReference>
<evidence type="ECO:0000256" key="11">
    <source>
        <dbReference type="ARBA" id="ARBA00023237"/>
    </source>
</evidence>
<evidence type="ECO:0000259" key="16">
    <source>
        <dbReference type="Pfam" id="PF07715"/>
    </source>
</evidence>
<evidence type="ECO:0000256" key="3">
    <source>
        <dbReference type="ARBA" id="ARBA00022452"/>
    </source>
</evidence>
<dbReference type="InterPro" id="IPR000531">
    <property type="entry name" value="Beta-barrel_TonB"/>
</dbReference>
<dbReference type="InterPro" id="IPR037066">
    <property type="entry name" value="Plug_dom_sf"/>
</dbReference>
<name>A0ABS2DBG1_9SPHN</name>
<proteinExistence type="inferred from homology"/>
<dbReference type="Gene3D" id="2.170.130.10">
    <property type="entry name" value="TonB-dependent receptor, plug domain"/>
    <property type="match status" value="1"/>
</dbReference>
<keyword evidence="6 14" id="KW-0732">Signal</keyword>
<keyword evidence="5 12" id="KW-0812">Transmembrane</keyword>
<evidence type="ECO:0000256" key="9">
    <source>
        <dbReference type="ARBA" id="ARBA00023077"/>
    </source>
</evidence>
<dbReference type="EMBL" id="JAFEMC010000004">
    <property type="protein sequence ID" value="MBM6577381.1"/>
    <property type="molecule type" value="Genomic_DNA"/>
</dbReference>
<feature type="signal peptide" evidence="14">
    <location>
        <begin position="1"/>
        <end position="22"/>
    </location>
</feature>
<keyword evidence="18" id="KW-1185">Reference proteome</keyword>
<keyword evidence="8" id="KW-0406">Ion transport</keyword>
<dbReference type="InterPro" id="IPR036942">
    <property type="entry name" value="Beta-barrel_TonB_sf"/>
</dbReference>
<keyword evidence="10 12" id="KW-0472">Membrane</keyword>
<organism evidence="17 18">
    <name type="scientific">Sphingomonas longa</name>
    <dbReference type="NCBI Taxonomy" id="2778730"/>
    <lineage>
        <taxon>Bacteria</taxon>
        <taxon>Pseudomonadati</taxon>
        <taxon>Pseudomonadota</taxon>
        <taxon>Alphaproteobacteria</taxon>
        <taxon>Sphingomonadales</taxon>
        <taxon>Sphingomonadaceae</taxon>
        <taxon>Sphingomonas</taxon>
    </lineage>
</organism>
<dbReference type="Pfam" id="PF07715">
    <property type="entry name" value="Plug"/>
    <property type="match status" value="1"/>
</dbReference>
<feature type="domain" description="TonB-dependent receptor plug" evidence="16">
    <location>
        <begin position="53"/>
        <end position="159"/>
    </location>
</feature>
<protein>
    <submittedName>
        <fullName evidence="17">TonB-dependent receptor</fullName>
    </submittedName>
</protein>
<dbReference type="InterPro" id="IPR039426">
    <property type="entry name" value="TonB-dep_rcpt-like"/>
</dbReference>
<evidence type="ECO:0000256" key="2">
    <source>
        <dbReference type="ARBA" id="ARBA00022448"/>
    </source>
</evidence>
<evidence type="ECO:0000256" key="6">
    <source>
        <dbReference type="ARBA" id="ARBA00022729"/>
    </source>
</evidence>
<dbReference type="PANTHER" id="PTHR32552">
    <property type="entry name" value="FERRICHROME IRON RECEPTOR-RELATED"/>
    <property type="match status" value="1"/>
</dbReference>
<evidence type="ECO:0000259" key="15">
    <source>
        <dbReference type="Pfam" id="PF00593"/>
    </source>
</evidence>
<comment type="caution">
    <text evidence="17">The sequence shown here is derived from an EMBL/GenBank/DDBJ whole genome shotgun (WGS) entry which is preliminary data.</text>
</comment>
<evidence type="ECO:0000256" key="1">
    <source>
        <dbReference type="ARBA" id="ARBA00004571"/>
    </source>
</evidence>
<dbReference type="Gene3D" id="2.40.170.20">
    <property type="entry name" value="TonB-dependent receptor, beta-barrel domain"/>
    <property type="match status" value="1"/>
</dbReference>
<evidence type="ECO:0000256" key="10">
    <source>
        <dbReference type="ARBA" id="ARBA00023136"/>
    </source>
</evidence>
<dbReference type="RefSeq" id="WP_204199490.1">
    <property type="nucleotide sequence ID" value="NZ_JAFEMC010000004.1"/>
</dbReference>
<evidence type="ECO:0000256" key="5">
    <source>
        <dbReference type="ARBA" id="ARBA00022692"/>
    </source>
</evidence>
<dbReference type="Proteomes" id="UP000763641">
    <property type="component" value="Unassembled WGS sequence"/>
</dbReference>
<evidence type="ECO:0000256" key="4">
    <source>
        <dbReference type="ARBA" id="ARBA00022496"/>
    </source>
</evidence>
<keyword evidence="11 12" id="KW-0998">Cell outer membrane</keyword>
<evidence type="ECO:0000256" key="13">
    <source>
        <dbReference type="RuleBase" id="RU003357"/>
    </source>
</evidence>